<organism evidence="1 2">
    <name type="scientific">Metamycoplasma auris 15026</name>
    <dbReference type="NCBI Taxonomy" id="1188233"/>
    <lineage>
        <taxon>Bacteria</taxon>
        <taxon>Bacillati</taxon>
        <taxon>Mycoplasmatota</taxon>
        <taxon>Mycoplasmoidales</taxon>
        <taxon>Metamycoplasmataceae</taxon>
        <taxon>Metamycoplasma</taxon>
    </lineage>
</organism>
<gene>
    <name evidence="1" type="ORF">MAU_1030</name>
</gene>
<dbReference type="AlphaFoldDB" id="N9VD93"/>
<comment type="caution">
    <text evidence="1">The sequence shown here is derived from an EMBL/GenBank/DDBJ whole genome shotgun (WGS) entry which is preliminary data.</text>
</comment>
<dbReference type="RefSeq" id="WP_004423241.1">
    <property type="nucleotide sequence ID" value="NZ_AORI01000001.1"/>
</dbReference>
<protein>
    <submittedName>
        <fullName evidence="1">Uncharacterized protein</fullName>
    </submittedName>
</protein>
<keyword evidence="2" id="KW-1185">Reference proteome</keyword>
<dbReference type="STRING" id="1188233.MAU_1030"/>
<dbReference type="eggNOG" id="ENOG5031YN3">
    <property type="taxonomic scope" value="Bacteria"/>
</dbReference>
<dbReference type="PATRIC" id="fig|1188233.3.peg.104"/>
<sequence>MNYNLLETEIRSWISSIAGVVDFCVLDEKNDIDFANNGLIVKKSEKAKNAIDLTLGLIILVNLNARIIVEEIYQIVSYKLKEKNLRIAELNVYIKGIK</sequence>
<evidence type="ECO:0000313" key="2">
    <source>
        <dbReference type="Proteomes" id="UP000013131"/>
    </source>
</evidence>
<dbReference type="EMBL" id="AORI01000001">
    <property type="protein sequence ID" value="ENY69391.1"/>
    <property type="molecule type" value="Genomic_DNA"/>
</dbReference>
<proteinExistence type="predicted"/>
<evidence type="ECO:0000313" key="1">
    <source>
        <dbReference type="EMBL" id="ENY69391.1"/>
    </source>
</evidence>
<name>N9VD93_9BACT</name>
<accession>N9VD93</accession>
<dbReference type="Proteomes" id="UP000013131">
    <property type="component" value="Unassembled WGS sequence"/>
</dbReference>
<dbReference type="OrthoDB" id="399145at2"/>
<reference evidence="1 2" key="1">
    <citation type="journal article" date="2013" name="Genome Announc.">
        <title>Draft Genome Sequences of Mycoplasma auris and Mycoplasma yeatsii, Two Species of the Ear Canal of Caprinae.</title>
        <authorList>
            <person name="Dordet-Frisoni E."/>
            <person name="Baranowski E."/>
            <person name="Barre A."/>
            <person name="Blanchard A."/>
            <person name="Breton M."/>
            <person name="Couture C."/>
            <person name="Dupuy V."/>
            <person name="Gaurivaud P."/>
            <person name="Jacob D."/>
            <person name="Lemaitre C."/>
            <person name="Manso-Silvan L."/>
            <person name="Nikolski M."/>
            <person name="Nouvel L.X."/>
            <person name="Poumarat F."/>
            <person name="Sirand-Pugnet P."/>
            <person name="Thebault P."/>
            <person name="Theil S."/>
            <person name="Thiaucourt F."/>
            <person name="Citti C."/>
            <person name="Tardy F."/>
        </authorList>
    </citation>
    <scope>NUCLEOTIDE SEQUENCE [LARGE SCALE GENOMIC DNA]</scope>
    <source>
        <strain evidence="1 2">15026</strain>
    </source>
</reference>